<keyword evidence="2" id="KW-1185">Reference proteome</keyword>
<dbReference type="Proteomes" id="UP000230423">
    <property type="component" value="Unassembled WGS sequence"/>
</dbReference>
<dbReference type="GO" id="GO:0003676">
    <property type="term" value="F:nucleic acid binding"/>
    <property type="evidence" value="ECO:0007669"/>
    <property type="project" value="InterPro"/>
</dbReference>
<gene>
    <name evidence="1" type="ORF">TELCIR_13892</name>
</gene>
<dbReference type="PANTHER" id="PTHR46060:SF1">
    <property type="entry name" value="MARINER MOS1 TRANSPOSASE-LIKE PROTEIN"/>
    <property type="match status" value="1"/>
</dbReference>
<dbReference type="InterPro" id="IPR036397">
    <property type="entry name" value="RNaseH_sf"/>
</dbReference>
<dbReference type="AlphaFoldDB" id="A0A2G9U2V3"/>
<dbReference type="OrthoDB" id="5872915at2759"/>
<evidence type="ECO:0000313" key="2">
    <source>
        <dbReference type="Proteomes" id="UP000230423"/>
    </source>
</evidence>
<accession>A0A2G9U2V3</accession>
<dbReference type="PANTHER" id="PTHR46060">
    <property type="entry name" value="MARINER MOS1 TRANSPOSASE-LIKE PROTEIN"/>
    <property type="match status" value="1"/>
</dbReference>
<name>A0A2G9U2V3_TELCI</name>
<dbReference type="EMBL" id="KZ349867">
    <property type="protein sequence ID" value="PIO64478.1"/>
    <property type="molecule type" value="Genomic_DNA"/>
</dbReference>
<dbReference type="Gene3D" id="3.30.420.10">
    <property type="entry name" value="Ribonuclease H-like superfamily/Ribonuclease H"/>
    <property type="match status" value="1"/>
</dbReference>
<dbReference type="InterPro" id="IPR052709">
    <property type="entry name" value="Transposase-MT_Hybrid"/>
</dbReference>
<evidence type="ECO:0000313" key="1">
    <source>
        <dbReference type="EMBL" id="PIO64478.1"/>
    </source>
</evidence>
<proteinExistence type="predicted"/>
<protein>
    <recommendedName>
        <fullName evidence="3">Transposase</fullName>
    </recommendedName>
</protein>
<reference evidence="1 2" key="1">
    <citation type="submission" date="2015-09" db="EMBL/GenBank/DDBJ databases">
        <title>Draft genome of the parasitic nematode Teladorsagia circumcincta isolate WARC Sus (inbred).</title>
        <authorList>
            <person name="Mitreva M."/>
        </authorList>
    </citation>
    <scope>NUCLEOTIDE SEQUENCE [LARGE SCALE GENOMIC DNA]</scope>
    <source>
        <strain evidence="1 2">S</strain>
    </source>
</reference>
<sequence length="192" mass="22231">MRDVDKDHTPGQRTNVLWYKRFKVGDYTFEHEERSGRPSELNLSELRRVMKTDPLQSTMEMTGTLGVHSSSIESGLKKLGMKKKSDDMYRTTSNLSIAIVVWTPGKVRKVHYQHDNARPHLAREVNSELLQFGWTLLPHPPYSPDIATSNYWLLSDLTRYLEGKSFTTRAQVETELTSYFASSACLLERWYL</sequence>
<evidence type="ECO:0008006" key="3">
    <source>
        <dbReference type="Google" id="ProtNLM"/>
    </source>
</evidence>
<organism evidence="1 2">
    <name type="scientific">Teladorsagia circumcincta</name>
    <name type="common">Brown stomach worm</name>
    <name type="synonym">Ostertagia circumcincta</name>
    <dbReference type="NCBI Taxonomy" id="45464"/>
    <lineage>
        <taxon>Eukaryota</taxon>
        <taxon>Metazoa</taxon>
        <taxon>Ecdysozoa</taxon>
        <taxon>Nematoda</taxon>
        <taxon>Chromadorea</taxon>
        <taxon>Rhabditida</taxon>
        <taxon>Rhabditina</taxon>
        <taxon>Rhabditomorpha</taxon>
        <taxon>Strongyloidea</taxon>
        <taxon>Trichostrongylidae</taxon>
        <taxon>Teladorsagia</taxon>
    </lineage>
</organism>